<feature type="transmembrane region" description="Helical" evidence="1">
    <location>
        <begin position="12"/>
        <end position="34"/>
    </location>
</feature>
<evidence type="ECO:0000256" key="1">
    <source>
        <dbReference type="SAM" id="Phobius"/>
    </source>
</evidence>
<comment type="caution">
    <text evidence="3">The sequence shown here is derived from an EMBL/GenBank/DDBJ whole genome shotgun (WGS) entry which is preliminary data.</text>
</comment>
<dbReference type="Proteomes" id="UP000665561">
    <property type="component" value="Unassembled WGS sequence"/>
</dbReference>
<dbReference type="InterPro" id="IPR006976">
    <property type="entry name" value="VanZ-like"/>
</dbReference>
<dbReference type="RefSeq" id="WP_161741616.1">
    <property type="nucleotide sequence ID" value="NZ_JAAAMV010000002.1"/>
</dbReference>
<sequence length="186" mass="19911">MTPNRRLNGFMIRALLAMYLYALFEIILFKFRLIDAKYLWHQLLRSLDSPGYLSWQLHGGNLTPFKEIARTLHGQSPHDLMNLVGNIAIFAPLGLFLGLLSKNGGMPLTGTLLASFGLSLLLEGGQAVFAIGTFDVDDLLLNTAGGVIGGLVFKLCAAYLAAESDGSQAAPAPQLDQAGGVLHAKG</sequence>
<evidence type="ECO:0000259" key="2">
    <source>
        <dbReference type="Pfam" id="PF04892"/>
    </source>
</evidence>
<evidence type="ECO:0000313" key="4">
    <source>
        <dbReference type="Proteomes" id="UP000665561"/>
    </source>
</evidence>
<accession>A0ABW9XKP4</accession>
<dbReference type="Pfam" id="PF04892">
    <property type="entry name" value="VanZ"/>
    <property type="match status" value="1"/>
</dbReference>
<feature type="transmembrane region" description="Helical" evidence="1">
    <location>
        <begin position="140"/>
        <end position="162"/>
    </location>
</feature>
<reference evidence="3 4" key="1">
    <citation type="submission" date="2020-01" db="EMBL/GenBank/DDBJ databases">
        <title>Paenibacillus soybeanensis sp. nov. isolated from the nodules of soybean (Glycine max(L.) Merr).</title>
        <authorList>
            <person name="Wang H."/>
        </authorList>
    </citation>
    <scope>NUCLEOTIDE SEQUENCE [LARGE SCALE GENOMIC DNA]</scope>
    <source>
        <strain evidence="3 4">T1</strain>
    </source>
</reference>
<feature type="transmembrane region" description="Helical" evidence="1">
    <location>
        <begin position="112"/>
        <end position="134"/>
    </location>
</feature>
<feature type="transmembrane region" description="Helical" evidence="1">
    <location>
        <begin position="80"/>
        <end position="100"/>
    </location>
</feature>
<feature type="domain" description="VanZ-like" evidence="2">
    <location>
        <begin position="19"/>
        <end position="156"/>
    </location>
</feature>
<protein>
    <submittedName>
        <fullName evidence="3">VanZ family protein</fullName>
    </submittedName>
</protein>
<keyword evidence="1" id="KW-0812">Transmembrane</keyword>
<evidence type="ECO:0000313" key="3">
    <source>
        <dbReference type="EMBL" id="NBD23182.1"/>
    </source>
</evidence>
<dbReference type="PANTHER" id="PTHR36834:SF2">
    <property type="entry name" value="MEMBRANE PROTEIN"/>
    <property type="match status" value="1"/>
</dbReference>
<keyword evidence="1" id="KW-0472">Membrane</keyword>
<dbReference type="InterPro" id="IPR053150">
    <property type="entry name" value="Teicoplanin_resist-assoc"/>
</dbReference>
<keyword evidence="1" id="KW-1133">Transmembrane helix</keyword>
<dbReference type="PANTHER" id="PTHR36834">
    <property type="entry name" value="MEMBRANE PROTEIN-RELATED"/>
    <property type="match status" value="1"/>
</dbReference>
<name>A0ABW9XKP4_9BACL</name>
<gene>
    <name evidence="3" type="ORF">GT019_04800</name>
</gene>
<keyword evidence="4" id="KW-1185">Reference proteome</keyword>
<proteinExistence type="predicted"/>
<organism evidence="3 4">
    <name type="scientific">Paenibacillus glycinis</name>
    <dbReference type="NCBI Taxonomy" id="2697035"/>
    <lineage>
        <taxon>Bacteria</taxon>
        <taxon>Bacillati</taxon>
        <taxon>Bacillota</taxon>
        <taxon>Bacilli</taxon>
        <taxon>Bacillales</taxon>
        <taxon>Paenibacillaceae</taxon>
        <taxon>Paenibacillus</taxon>
    </lineage>
</organism>
<dbReference type="EMBL" id="JAAAMV010000002">
    <property type="protein sequence ID" value="NBD23182.1"/>
    <property type="molecule type" value="Genomic_DNA"/>
</dbReference>